<organism evidence="6 7">
    <name type="scientific">Podospora bellae-mahoneyi</name>
    <dbReference type="NCBI Taxonomy" id="2093777"/>
    <lineage>
        <taxon>Eukaryota</taxon>
        <taxon>Fungi</taxon>
        <taxon>Dikarya</taxon>
        <taxon>Ascomycota</taxon>
        <taxon>Pezizomycotina</taxon>
        <taxon>Sordariomycetes</taxon>
        <taxon>Sordariomycetidae</taxon>
        <taxon>Sordariales</taxon>
        <taxon>Podosporaceae</taxon>
        <taxon>Podospora</taxon>
    </lineage>
</organism>
<gene>
    <name evidence="6" type="ORF">QC761_204230</name>
</gene>
<dbReference type="Pfam" id="PF04828">
    <property type="entry name" value="GFA"/>
    <property type="match status" value="1"/>
</dbReference>
<feature type="domain" description="CENP-V/GFA" evidence="5">
    <location>
        <begin position="10"/>
        <end position="126"/>
    </location>
</feature>
<dbReference type="PROSITE" id="PS51891">
    <property type="entry name" value="CENP_V_GFA"/>
    <property type="match status" value="1"/>
</dbReference>
<dbReference type="Proteomes" id="UP001322138">
    <property type="component" value="Unassembled WGS sequence"/>
</dbReference>
<dbReference type="InterPro" id="IPR011057">
    <property type="entry name" value="Mss4-like_sf"/>
</dbReference>
<evidence type="ECO:0000256" key="1">
    <source>
        <dbReference type="ARBA" id="ARBA00005495"/>
    </source>
</evidence>
<dbReference type="SUPFAM" id="SSF51316">
    <property type="entry name" value="Mss4-like"/>
    <property type="match status" value="2"/>
</dbReference>
<dbReference type="RefSeq" id="XP_062734720.1">
    <property type="nucleotide sequence ID" value="XM_062876150.1"/>
</dbReference>
<evidence type="ECO:0000256" key="2">
    <source>
        <dbReference type="ARBA" id="ARBA00022723"/>
    </source>
</evidence>
<evidence type="ECO:0000259" key="5">
    <source>
        <dbReference type="PROSITE" id="PS51891"/>
    </source>
</evidence>
<dbReference type="EMBL" id="JAFFGZ010000004">
    <property type="protein sequence ID" value="KAK4645744.1"/>
    <property type="molecule type" value="Genomic_DNA"/>
</dbReference>
<comment type="similarity">
    <text evidence="1">Belongs to the Gfa family.</text>
</comment>
<keyword evidence="4" id="KW-0456">Lyase</keyword>
<dbReference type="Gene3D" id="3.90.1590.10">
    <property type="entry name" value="glutathione-dependent formaldehyde- activating enzyme (gfa)"/>
    <property type="match status" value="2"/>
</dbReference>
<comment type="caution">
    <text evidence="6">The sequence shown here is derived from an EMBL/GenBank/DDBJ whole genome shotgun (WGS) entry which is preliminary data.</text>
</comment>
<evidence type="ECO:0000256" key="3">
    <source>
        <dbReference type="ARBA" id="ARBA00022833"/>
    </source>
</evidence>
<dbReference type="InterPro" id="IPR006913">
    <property type="entry name" value="CENP-V/GFA"/>
</dbReference>
<sequence length="413" mass="45354">MESNTDTITLTAQCHCRALTFTSKPIPTTSLPLKATNCHCNSCRHLTGSLRGSTDILWPGPPPQPSDNLKQYAFSPRLNIYFCSHCSTTLFWEDNSTPGVTNYLAFTGVLTPSSPLPLGQNLIEWDAHMFLADTIDGGAVPWLNGLNLPSTAKPRRWLGWREKSKEITSEGYWPEDKNIFLSHADNLLHLPEKEGNIPLKCHCGGVDFVLKAGDAQRDFKERQSKGGQLPWFVDPESYKLLGSLDGCSDCRLVSGTEIFAWTFAELKHITFASDPTSPLPLDTAALQSAIGTDPRLGTLSLYPSSQGVQRYHCSTCSAVVFYACDSRPDMVDIAPGLLHAPEGARAERAISWSWGGKLGFGSDMAGTWREHLPAAVEEETEQFRLARRFPKNFRRVVKEQGAAQAVPGGSGQV</sequence>
<dbReference type="PANTHER" id="PTHR33337:SF31">
    <property type="entry name" value="DUF636 DOMAIN PROTEIN (AFU_ORTHOLOGUE AFUA_2G12650)"/>
    <property type="match status" value="1"/>
</dbReference>
<proteinExistence type="inferred from homology"/>
<name>A0ABR0FRS8_9PEZI</name>
<evidence type="ECO:0000256" key="4">
    <source>
        <dbReference type="ARBA" id="ARBA00023239"/>
    </source>
</evidence>
<reference evidence="6 7" key="1">
    <citation type="journal article" date="2023" name="bioRxiv">
        <title>High-quality genome assemblies of four members of thePodospora anserinaspecies complex.</title>
        <authorList>
            <person name="Ament-Velasquez S.L."/>
            <person name="Vogan A.A."/>
            <person name="Wallerman O."/>
            <person name="Hartmann F."/>
            <person name="Gautier V."/>
            <person name="Silar P."/>
            <person name="Giraud T."/>
            <person name="Johannesson H."/>
        </authorList>
    </citation>
    <scope>NUCLEOTIDE SEQUENCE [LARGE SCALE GENOMIC DNA]</scope>
    <source>
        <strain evidence="6 7">CBS 112042</strain>
    </source>
</reference>
<accession>A0ABR0FRS8</accession>
<evidence type="ECO:0000313" key="6">
    <source>
        <dbReference type="EMBL" id="KAK4645744.1"/>
    </source>
</evidence>
<dbReference type="PANTHER" id="PTHR33337">
    <property type="entry name" value="GFA DOMAIN-CONTAINING PROTEIN"/>
    <property type="match status" value="1"/>
</dbReference>
<dbReference type="GeneID" id="87895632"/>
<protein>
    <recommendedName>
        <fullName evidence="5">CENP-V/GFA domain-containing protein</fullName>
    </recommendedName>
</protein>
<keyword evidence="3" id="KW-0862">Zinc</keyword>
<keyword evidence="2" id="KW-0479">Metal-binding</keyword>
<evidence type="ECO:0000313" key="7">
    <source>
        <dbReference type="Proteomes" id="UP001322138"/>
    </source>
</evidence>
<keyword evidence="7" id="KW-1185">Reference proteome</keyword>